<dbReference type="RefSeq" id="WP_319834382.1">
    <property type="nucleotide sequence ID" value="NZ_CP138858.1"/>
</dbReference>
<dbReference type="Gene3D" id="3.10.20.310">
    <property type="entry name" value="membrane protein fhac"/>
    <property type="match status" value="1"/>
</dbReference>
<feature type="signal peptide" evidence="4">
    <location>
        <begin position="1"/>
        <end position="26"/>
    </location>
</feature>
<dbReference type="Pfam" id="PF03865">
    <property type="entry name" value="ShlB"/>
    <property type="match status" value="1"/>
</dbReference>
<evidence type="ECO:0000259" key="5">
    <source>
        <dbReference type="Pfam" id="PF03865"/>
    </source>
</evidence>
<feature type="domain" description="Polypeptide-transport-associated ShlB-type" evidence="6">
    <location>
        <begin position="113"/>
        <end position="169"/>
    </location>
</feature>
<proteinExistence type="predicted"/>
<dbReference type="InterPro" id="IPR013686">
    <property type="entry name" value="Polypept-transport_assoc_ShlB"/>
</dbReference>
<name>A0ABZ0RRD3_9BACT</name>
<keyword evidence="2" id="KW-0812">Transmembrane</keyword>
<protein>
    <submittedName>
        <fullName evidence="7">ShlB/FhaC/HecB family hemolysin secretion/activation protein</fullName>
    </submittedName>
</protein>
<keyword evidence="4" id="KW-0732">Signal</keyword>
<evidence type="ECO:0000256" key="2">
    <source>
        <dbReference type="ARBA" id="ARBA00022692"/>
    </source>
</evidence>
<keyword evidence="1" id="KW-0472">Membrane</keyword>
<dbReference type="InterPro" id="IPR051544">
    <property type="entry name" value="TPS_OM_transporter"/>
</dbReference>
<keyword evidence="3" id="KW-0998">Cell outer membrane</keyword>
<feature type="chain" id="PRO_5045427456" evidence="4">
    <location>
        <begin position="27"/>
        <end position="605"/>
    </location>
</feature>
<organism evidence="7 8">
    <name type="scientific">Coraliomargarita algicola</name>
    <dbReference type="NCBI Taxonomy" id="3092156"/>
    <lineage>
        <taxon>Bacteria</taxon>
        <taxon>Pseudomonadati</taxon>
        <taxon>Verrucomicrobiota</taxon>
        <taxon>Opitutia</taxon>
        <taxon>Puniceicoccales</taxon>
        <taxon>Coraliomargaritaceae</taxon>
        <taxon>Coraliomargarita</taxon>
    </lineage>
</organism>
<dbReference type="EMBL" id="CP138858">
    <property type="protein sequence ID" value="WPJ97540.1"/>
    <property type="molecule type" value="Genomic_DNA"/>
</dbReference>
<reference evidence="7 8" key="1">
    <citation type="submission" date="2023-11" db="EMBL/GenBank/DDBJ databases">
        <title>Coraliomargarita sp. nov., isolated from marine algae.</title>
        <authorList>
            <person name="Lee J.K."/>
            <person name="Baek J.H."/>
            <person name="Kim J.M."/>
            <person name="Choi D.G."/>
            <person name="Jeon C.O."/>
        </authorList>
    </citation>
    <scope>NUCLEOTIDE SEQUENCE [LARGE SCALE GENOMIC DNA]</scope>
    <source>
        <strain evidence="7 8">J2-16</strain>
    </source>
</reference>
<evidence type="ECO:0000259" key="6">
    <source>
        <dbReference type="Pfam" id="PF08479"/>
    </source>
</evidence>
<accession>A0ABZ0RRD3</accession>
<keyword evidence="1" id="KW-1134">Transmembrane beta strand</keyword>
<sequence>MKPFPNYLLMCACTLNVCVLSVSAQQATVVGPQSVIEQYQAPVVESESGEVLIDFPSMINAPGANDSAQIMPAVARLEIEIVGTSGGQALSEFIQIRGESRAAANRAALYVSLDEALAVYRDLPLTLGDIRFIQQDISDAYKANGYPLMSVVVPPQEIHNGSLKVQINEFRLAGYTTQFADEEGNYSADHSRWSDEARLEKQLNPLLAEPILSQEAFDKKVKAINQNPFRTARVVFEPGQNMGETFANIQIDEQRPWTVQAGYNNHASESSGEDRFFIGGSLGNLPFEDHQLSANATVGTRMNEFENYVVTYTIPNRWGHKLTASFNYSDTASSTIPGIGSASTTMQSTLKYELPVWSHQSVQWNFSALGAYKQFERESLFGSVVVGGAEFDSVQLSLNNTFNIQEATASNQFVVGVVFSFAGLTDNNSDQNFRQFYNSATGEAQTTHYILNYARVQQLGPFISALEGWSTETQLSWQITSDELAGSDNFAIGGANALRAYQSSEVSGDNGFYALQFLHFRPIAGDHLGLFGKWVDQVAASTFIEAGWSDFERGGNARIWDYGLQAQVGLLKNMNVTASFAVAGEDARLTERGDSRFFLSYQFRY</sequence>
<evidence type="ECO:0000256" key="4">
    <source>
        <dbReference type="SAM" id="SignalP"/>
    </source>
</evidence>
<keyword evidence="8" id="KW-1185">Reference proteome</keyword>
<dbReference type="PANTHER" id="PTHR34597:SF3">
    <property type="entry name" value="OUTER MEMBRANE TRANSPORTER CDIB"/>
    <property type="match status" value="1"/>
</dbReference>
<evidence type="ECO:0000313" key="7">
    <source>
        <dbReference type="EMBL" id="WPJ97540.1"/>
    </source>
</evidence>
<dbReference type="Gene3D" id="2.40.160.50">
    <property type="entry name" value="membrane protein fhac: a member of the omp85/tpsb transporter family"/>
    <property type="match status" value="1"/>
</dbReference>
<dbReference type="Pfam" id="PF08479">
    <property type="entry name" value="POTRA_2"/>
    <property type="match status" value="1"/>
</dbReference>
<evidence type="ECO:0000313" key="8">
    <source>
        <dbReference type="Proteomes" id="UP001324993"/>
    </source>
</evidence>
<evidence type="ECO:0000256" key="3">
    <source>
        <dbReference type="ARBA" id="ARBA00023237"/>
    </source>
</evidence>
<gene>
    <name evidence="7" type="ORF">SH580_07430</name>
</gene>
<dbReference type="PANTHER" id="PTHR34597">
    <property type="entry name" value="SLR1661 PROTEIN"/>
    <property type="match status" value="1"/>
</dbReference>
<dbReference type="InterPro" id="IPR005565">
    <property type="entry name" value="Hemolysn_activator_HlyB_C"/>
</dbReference>
<feature type="domain" description="Haemolysin activator HlyB C-terminal" evidence="5">
    <location>
        <begin position="244"/>
        <end position="516"/>
    </location>
</feature>
<evidence type="ECO:0000256" key="1">
    <source>
        <dbReference type="ARBA" id="ARBA00022452"/>
    </source>
</evidence>
<dbReference type="Proteomes" id="UP001324993">
    <property type="component" value="Chromosome"/>
</dbReference>